<protein>
    <recommendedName>
        <fullName evidence="8">A-kinase anchor protein 6-like</fullName>
    </recommendedName>
</protein>
<dbReference type="EMBL" id="VEVO01000003">
    <property type="protein sequence ID" value="KAF0044246.1"/>
    <property type="molecule type" value="Genomic_DNA"/>
</dbReference>
<proteinExistence type="predicted"/>
<keyword evidence="4" id="KW-0472">Membrane</keyword>
<accession>A0A6A4T9J6</accession>
<keyword evidence="3" id="KW-0677">Repeat</keyword>
<evidence type="ECO:0000256" key="2">
    <source>
        <dbReference type="ARBA" id="ARBA00022553"/>
    </source>
</evidence>
<dbReference type="AlphaFoldDB" id="A0A6A4T9J6"/>
<comment type="subcellular location">
    <subcellularLocation>
        <location evidence="1">Endomembrane system</location>
    </subcellularLocation>
</comment>
<reference evidence="6 7" key="1">
    <citation type="submission" date="2019-06" db="EMBL/GenBank/DDBJ databases">
        <title>Draft genomes of female and male turbot (Scophthalmus maximus).</title>
        <authorList>
            <person name="Xu H."/>
            <person name="Xu X.-W."/>
            <person name="Shao C."/>
            <person name="Chen S."/>
        </authorList>
    </citation>
    <scope>NUCLEOTIDE SEQUENCE [LARGE SCALE GENOMIC DNA]</scope>
    <source>
        <strain evidence="6">Ysfricsl-2016a</strain>
        <tissue evidence="6">Blood</tissue>
    </source>
</reference>
<gene>
    <name evidence="6" type="ORF">F2P81_003404</name>
</gene>
<evidence type="ECO:0000256" key="3">
    <source>
        <dbReference type="ARBA" id="ARBA00022737"/>
    </source>
</evidence>
<evidence type="ECO:0000256" key="4">
    <source>
        <dbReference type="ARBA" id="ARBA00023136"/>
    </source>
</evidence>
<evidence type="ECO:0000256" key="5">
    <source>
        <dbReference type="SAM" id="MobiDB-lite"/>
    </source>
</evidence>
<comment type="caution">
    <text evidence="6">The sequence shown here is derived from an EMBL/GenBank/DDBJ whole genome shotgun (WGS) entry which is preliminary data.</text>
</comment>
<evidence type="ECO:0000313" key="6">
    <source>
        <dbReference type="EMBL" id="KAF0044246.1"/>
    </source>
</evidence>
<name>A0A6A4T9J6_SCOMX</name>
<organism evidence="6 7">
    <name type="scientific">Scophthalmus maximus</name>
    <name type="common">Turbot</name>
    <name type="synonym">Psetta maxima</name>
    <dbReference type="NCBI Taxonomy" id="52904"/>
    <lineage>
        <taxon>Eukaryota</taxon>
        <taxon>Metazoa</taxon>
        <taxon>Chordata</taxon>
        <taxon>Craniata</taxon>
        <taxon>Vertebrata</taxon>
        <taxon>Euteleostomi</taxon>
        <taxon>Actinopterygii</taxon>
        <taxon>Neopterygii</taxon>
        <taxon>Teleostei</taxon>
        <taxon>Neoteleostei</taxon>
        <taxon>Acanthomorphata</taxon>
        <taxon>Carangaria</taxon>
        <taxon>Pleuronectiformes</taxon>
        <taxon>Pleuronectoidei</taxon>
        <taxon>Scophthalmidae</taxon>
        <taxon>Scophthalmus</taxon>
    </lineage>
</organism>
<feature type="compositionally biased region" description="Acidic residues" evidence="5">
    <location>
        <begin position="350"/>
        <end position="364"/>
    </location>
</feature>
<evidence type="ECO:0000256" key="1">
    <source>
        <dbReference type="ARBA" id="ARBA00004308"/>
    </source>
</evidence>
<dbReference type="PANTHER" id="PTHR14514">
    <property type="entry name" value="PKA ANCHORING PROTEIN"/>
    <property type="match status" value="1"/>
</dbReference>
<evidence type="ECO:0000313" key="7">
    <source>
        <dbReference type="Proteomes" id="UP000438429"/>
    </source>
</evidence>
<keyword evidence="2" id="KW-0597">Phosphoprotein</keyword>
<dbReference type="Proteomes" id="UP000438429">
    <property type="component" value="Unassembled WGS sequence"/>
</dbReference>
<evidence type="ECO:0008006" key="8">
    <source>
        <dbReference type="Google" id="ProtNLM"/>
    </source>
</evidence>
<sequence length="380" mass="43340">MSCGAALKCVENQIKSKEKQRRRNSPNISFSLFPLLASSALINTFDFHLSSITSGGEMDGIISMCCFVQQLDGFISWLQEALDSTENWTQPRQELDSLGAYLDTHLKHLIVGVESFAALYLNDFLNRESVGVRLSLSLSPEFDSRSDPVEVKASRAEPSGKRLLTPSDPALRANMLMLTGLKEILHMVSGQWDQLQRQIRRQHGWMLRALRCVQARLLYAGDQSCEFSEASTESPAANRQARFPPDGLEAELISGQREAQRAALEQMAVKLSSLRFPSSTSRWHCGQVVRSNSLQEFQAEYQELWDWLMDMDAMVVDSHQLMMSEEQRHHLFKTIQSYFTKKSSTSVYKEEEESQQREEEEEDADKQKTRRKKRNGDEEG</sequence>
<feature type="region of interest" description="Disordered" evidence="5">
    <location>
        <begin position="342"/>
        <end position="380"/>
    </location>
</feature>
<dbReference type="PANTHER" id="PTHR14514:SF2">
    <property type="entry name" value="A-KINASE ANCHOR PROTEIN 6"/>
    <property type="match status" value="1"/>
</dbReference>